<comment type="function">
    <text evidence="1">Peroxisomal protease that mediates both the removal of the leader peptide from proteins containing a PTS2 target sequence and processes several PTS1-containing proteins. Catalyzes the processing of PTS1-proteins involved in the peroxisomal beta-oxidation of fatty acids.</text>
</comment>
<reference evidence="2" key="1">
    <citation type="submission" date="2020-11" db="EMBL/GenBank/DDBJ databases">
        <authorList>
            <person name="Tran Van P."/>
        </authorList>
    </citation>
    <scope>NUCLEOTIDE SEQUENCE</scope>
</reference>
<dbReference type="SUPFAM" id="SSF50494">
    <property type="entry name" value="Trypsin-like serine proteases"/>
    <property type="match status" value="2"/>
</dbReference>
<keyword evidence="1" id="KW-0378">Hydrolase</keyword>
<evidence type="ECO:0000256" key="1">
    <source>
        <dbReference type="PIRNR" id="PIRNR037989"/>
    </source>
</evidence>
<dbReference type="PROSITE" id="PS00134">
    <property type="entry name" value="TRYPSIN_HIS"/>
    <property type="match status" value="1"/>
</dbReference>
<dbReference type="Pfam" id="PF13365">
    <property type="entry name" value="Trypsin_2"/>
    <property type="match status" value="1"/>
</dbReference>
<proteinExistence type="inferred from homology"/>
<sequence length="601" mass="62894">MFVSAVSGRGMAVSGVLVSCSSWPKGGGITASHCSGMLFAGHWVLTSATILGAAVQAGPNYRSALRALDKALSGGALTTDTTFLDSHRLEFTALLGTPRRRHRGALRGVEGGTVMNHSPGPVSATTDRPVVAASLSVAWRCPLVSGAVEGLLGDWTLGGAASEREDGGMEQDSEVVRTLLPVFLLLRLGVESGADDAVSALRSLYVQLGPRPHRGQDVLVEATPFSNPHFHNSVSRGVVSNSLDCLLLTDARTTHGCEGGPIFVGRRLVALVACSLTWWRGEWVGFTLGVLLGPVLARLLHETTPSGPHGEPAPRYTQGGVTRNIATWVAEECSQFHADSAIDDAVVVVRCGRGWGSGVVVDSESGTVITCSHAVASANTSPVSVHWKGKTLDARLVFRTRDGVAFDVAVLDVGPNSGLREVSFDKDPPDKGEKMAALLIGSCRQTCPDRPLQYARKCWHTCDLLKNVSPRVNTRQATPLNDLVCVVAGGRTGDPVVAAGFPLFSERDLPYLLPTMTRGVVSHVAGGGSAILHTTCCVQSGASGGAVLRPGDGLPLRLVALVACNIQEQGSGALFPHVNLAVPATVMAAPLAGYRATRGEN</sequence>
<name>A0A7R9DGC2_TIMCR</name>
<dbReference type="PANTHER" id="PTHR21004">
    <property type="entry name" value="SERINE PROTEASE-RELATED"/>
    <property type="match status" value="1"/>
</dbReference>
<dbReference type="GO" id="GO:0005777">
    <property type="term" value="C:peroxisome"/>
    <property type="evidence" value="ECO:0007669"/>
    <property type="project" value="UniProtKB-SubCell"/>
</dbReference>
<evidence type="ECO:0000313" key="2">
    <source>
        <dbReference type="EMBL" id="CAD7412997.1"/>
    </source>
</evidence>
<dbReference type="GO" id="GO:0004252">
    <property type="term" value="F:serine-type endopeptidase activity"/>
    <property type="evidence" value="ECO:0007669"/>
    <property type="project" value="InterPro"/>
</dbReference>
<organism evidence="2">
    <name type="scientific">Timema cristinae</name>
    <name type="common">Walking stick</name>
    <dbReference type="NCBI Taxonomy" id="61476"/>
    <lineage>
        <taxon>Eukaryota</taxon>
        <taxon>Metazoa</taxon>
        <taxon>Ecdysozoa</taxon>
        <taxon>Arthropoda</taxon>
        <taxon>Hexapoda</taxon>
        <taxon>Insecta</taxon>
        <taxon>Pterygota</taxon>
        <taxon>Neoptera</taxon>
        <taxon>Polyneoptera</taxon>
        <taxon>Phasmatodea</taxon>
        <taxon>Timematodea</taxon>
        <taxon>Timematoidea</taxon>
        <taxon>Timematidae</taxon>
        <taxon>Timema</taxon>
    </lineage>
</organism>
<dbReference type="InterPro" id="IPR018114">
    <property type="entry name" value="TRYPSIN_HIS"/>
</dbReference>
<gene>
    <name evidence="2" type="ORF">TCEB3V08_LOCUS11602</name>
</gene>
<dbReference type="AlphaFoldDB" id="A0A7R9DGC2"/>
<dbReference type="InterPro" id="IPR009003">
    <property type="entry name" value="Peptidase_S1_PA"/>
</dbReference>
<dbReference type="PANTHER" id="PTHR21004:SF0">
    <property type="entry name" value="PEROXISOMAL LEADER PEPTIDE-PROCESSING PROTEASE"/>
    <property type="match status" value="1"/>
</dbReference>
<keyword evidence="1" id="KW-0576">Peroxisome</keyword>
<dbReference type="GO" id="GO:0031998">
    <property type="term" value="P:regulation of fatty acid beta-oxidation"/>
    <property type="evidence" value="ECO:0007669"/>
    <property type="project" value="TreeGrafter"/>
</dbReference>
<keyword evidence="1" id="KW-0645">Protease</keyword>
<comment type="PTM">
    <text evidence="1">The full-lengh TYSND1 is the active the proteolytic processing of PTS1- and PTS2-proteins and in self-cleavage, and intermolecular self-cleavage of TYSND1 down-regulates its protease activity.</text>
</comment>
<dbReference type="EC" id="3.4.21.-" evidence="1"/>
<accession>A0A7R9DGC2</accession>
<dbReference type="EMBL" id="OC323352">
    <property type="protein sequence ID" value="CAD7412997.1"/>
    <property type="molecule type" value="Genomic_DNA"/>
</dbReference>
<dbReference type="InterPro" id="IPR043504">
    <property type="entry name" value="Peptidase_S1_PA_chymotrypsin"/>
</dbReference>
<comment type="similarity">
    <text evidence="1">Belongs to the peptidase S1B family.</text>
</comment>
<keyword evidence="1" id="KW-0720">Serine protease</keyword>
<dbReference type="Gene3D" id="2.40.10.10">
    <property type="entry name" value="Trypsin-like serine proteases"/>
    <property type="match status" value="2"/>
</dbReference>
<protein>
    <recommendedName>
        <fullName evidence="1">Peroxisomal leader peptide-processing protease</fullName>
        <ecNumber evidence="1">3.4.21.-</ecNumber>
    </recommendedName>
</protein>
<comment type="subcellular location">
    <subcellularLocation>
        <location evidence="1">Peroxisome</location>
    </subcellularLocation>
</comment>
<dbReference type="GO" id="GO:0016485">
    <property type="term" value="P:protein processing"/>
    <property type="evidence" value="ECO:0007669"/>
    <property type="project" value="InterPro"/>
</dbReference>
<dbReference type="InterPro" id="IPR039245">
    <property type="entry name" value="TYSND1/DEG15"/>
</dbReference>